<evidence type="ECO:0000256" key="6">
    <source>
        <dbReference type="ARBA" id="ARBA00019816"/>
    </source>
</evidence>
<evidence type="ECO:0000256" key="21">
    <source>
        <dbReference type="RuleBase" id="RU004497"/>
    </source>
</evidence>
<evidence type="ECO:0000256" key="10">
    <source>
        <dbReference type="ARBA" id="ARBA00022714"/>
    </source>
</evidence>
<evidence type="ECO:0000256" key="17">
    <source>
        <dbReference type="ARBA" id="ARBA00023136"/>
    </source>
</evidence>
<proteinExistence type="inferred from homology"/>
<dbReference type="EC" id="7.1.1.8" evidence="5 20"/>
<evidence type="ECO:0000256" key="3">
    <source>
        <dbReference type="ARBA" id="ARBA00010651"/>
    </source>
</evidence>
<comment type="subunit">
    <text evidence="4 21">The main subunits of complex b-c1 are: cytochrome b, cytochrome c1 and the Rieske protein.</text>
</comment>
<name>A0A368BPC3_9GAMM</name>
<keyword evidence="23" id="KW-0560">Oxidoreductase</keyword>
<dbReference type="PROSITE" id="PS51296">
    <property type="entry name" value="RIESKE"/>
    <property type="match status" value="1"/>
</dbReference>
<dbReference type="InterPro" id="IPR019470">
    <property type="entry name" value="Ubiq_cytC_Rdtase_Fe-S_su_TAT"/>
</dbReference>
<evidence type="ECO:0000259" key="22">
    <source>
        <dbReference type="PROSITE" id="PS51296"/>
    </source>
</evidence>
<dbReference type="GO" id="GO:0008121">
    <property type="term" value="F:quinol-cytochrome-c reductase activity"/>
    <property type="evidence" value="ECO:0007669"/>
    <property type="project" value="UniProtKB-EC"/>
</dbReference>
<evidence type="ECO:0000256" key="13">
    <source>
        <dbReference type="ARBA" id="ARBA00022982"/>
    </source>
</evidence>
<dbReference type="CDD" id="cd03470">
    <property type="entry name" value="Rieske_cytochrome_bc1"/>
    <property type="match status" value="1"/>
</dbReference>
<accession>A0A368BPC3</accession>
<evidence type="ECO:0000256" key="19">
    <source>
        <dbReference type="ARBA" id="ARBA00029351"/>
    </source>
</evidence>
<reference evidence="23 24" key="1">
    <citation type="journal article" date="2018" name="Microbiome">
        <title>Fine metagenomic profile of the Mediterranean stratified and mixed water columns revealed by assembly and recruitment.</title>
        <authorList>
            <person name="Haro-Moreno J.M."/>
            <person name="Lopez-Perez M."/>
            <person name="De La Torre J.R."/>
            <person name="Picazo A."/>
            <person name="Camacho A."/>
            <person name="Rodriguez-Valera F."/>
        </authorList>
    </citation>
    <scope>NUCLEOTIDE SEQUENCE [LARGE SCALE GENOMIC DNA]</scope>
    <source>
        <strain evidence="23">MED-G84</strain>
    </source>
</reference>
<keyword evidence="18" id="KW-1015">Disulfide bond</keyword>
<evidence type="ECO:0000256" key="16">
    <source>
        <dbReference type="ARBA" id="ARBA00023014"/>
    </source>
</evidence>
<evidence type="ECO:0000256" key="18">
    <source>
        <dbReference type="ARBA" id="ARBA00023157"/>
    </source>
</evidence>
<evidence type="ECO:0000256" key="1">
    <source>
        <dbReference type="ARBA" id="ARBA00002444"/>
    </source>
</evidence>
<dbReference type="GO" id="GO:0005886">
    <property type="term" value="C:plasma membrane"/>
    <property type="evidence" value="ECO:0007669"/>
    <property type="project" value="UniProtKB-SubCell"/>
</dbReference>
<keyword evidence="14 20" id="KW-1133">Transmembrane helix</keyword>
<keyword evidence="7 20" id="KW-0813">Transport</keyword>
<dbReference type="Pfam" id="PF00355">
    <property type="entry name" value="Rieske"/>
    <property type="match status" value="1"/>
</dbReference>
<evidence type="ECO:0000256" key="7">
    <source>
        <dbReference type="ARBA" id="ARBA00022448"/>
    </source>
</evidence>
<dbReference type="InterPro" id="IPR017941">
    <property type="entry name" value="Rieske_2Fe-2S"/>
</dbReference>
<comment type="catalytic activity">
    <reaction evidence="19 20">
        <text>a quinol + 2 Fe(III)-[cytochrome c](out) = a quinone + 2 Fe(II)-[cytochrome c](out) + 2 H(+)(out)</text>
        <dbReference type="Rhea" id="RHEA:11484"/>
        <dbReference type="Rhea" id="RHEA-COMP:10350"/>
        <dbReference type="Rhea" id="RHEA-COMP:14399"/>
        <dbReference type="ChEBI" id="CHEBI:15378"/>
        <dbReference type="ChEBI" id="CHEBI:24646"/>
        <dbReference type="ChEBI" id="CHEBI:29033"/>
        <dbReference type="ChEBI" id="CHEBI:29034"/>
        <dbReference type="ChEBI" id="CHEBI:132124"/>
        <dbReference type="EC" id="7.1.1.8"/>
    </reaction>
</comment>
<evidence type="ECO:0000313" key="23">
    <source>
        <dbReference type="EMBL" id="RCL38546.1"/>
    </source>
</evidence>
<keyword evidence="12" id="KW-1278">Translocase</keyword>
<keyword evidence="10" id="KW-0001">2Fe-2S</keyword>
<evidence type="ECO:0000256" key="8">
    <source>
        <dbReference type="ARBA" id="ARBA00022475"/>
    </source>
</evidence>
<comment type="caution">
    <text evidence="23">The sequence shown here is derived from an EMBL/GenBank/DDBJ whole genome shotgun (WGS) entry which is preliminary data.</text>
</comment>
<dbReference type="Gene3D" id="1.20.5.510">
    <property type="entry name" value="Single helix bin"/>
    <property type="match status" value="1"/>
</dbReference>
<dbReference type="NCBIfam" id="TIGR01416">
    <property type="entry name" value="Rieske_proteo"/>
    <property type="match status" value="1"/>
</dbReference>
<dbReference type="Gene3D" id="2.102.10.10">
    <property type="entry name" value="Rieske [2Fe-2S] iron-sulphur domain"/>
    <property type="match status" value="1"/>
</dbReference>
<dbReference type="InterPro" id="IPR005805">
    <property type="entry name" value="Rieske_Fe-S_prot_C"/>
</dbReference>
<dbReference type="EMBL" id="QOPC01000009">
    <property type="protein sequence ID" value="RCL38546.1"/>
    <property type="molecule type" value="Genomic_DNA"/>
</dbReference>
<comment type="function">
    <text evidence="1">Component of the ubiquinol-cytochrome c reductase complex (complex III or cytochrome b-c1 complex), which is a respiratory chain that generates an electrochemical potential coupled to ATP synthesis.</text>
</comment>
<dbReference type="SUPFAM" id="SSF50022">
    <property type="entry name" value="ISP domain"/>
    <property type="match status" value="1"/>
</dbReference>
<dbReference type="Proteomes" id="UP000253032">
    <property type="component" value="Unassembled WGS sequence"/>
</dbReference>
<dbReference type="GO" id="GO:0051537">
    <property type="term" value="F:2 iron, 2 sulfur cluster binding"/>
    <property type="evidence" value="ECO:0007669"/>
    <property type="project" value="UniProtKB-KW"/>
</dbReference>
<evidence type="ECO:0000256" key="20">
    <source>
        <dbReference type="RuleBase" id="RU004494"/>
    </source>
</evidence>
<evidence type="ECO:0000313" key="24">
    <source>
        <dbReference type="Proteomes" id="UP000253032"/>
    </source>
</evidence>
<keyword evidence="13 20" id="KW-0249">Electron transport</keyword>
<dbReference type="InterPro" id="IPR036922">
    <property type="entry name" value="Rieske_2Fe-2S_sf"/>
</dbReference>
<dbReference type="InterPro" id="IPR006311">
    <property type="entry name" value="TAT_signal"/>
</dbReference>
<dbReference type="InterPro" id="IPR014349">
    <property type="entry name" value="Rieske_Fe-S_prot"/>
</dbReference>
<evidence type="ECO:0000256" key="4">
    <source>
        <dbReference type="ARBA" id="ARBA00011649"/>
    </source>
</evidence>
<dbReference type="Pfam" id="PF10399">
    <property type="entry name" value="UCR_Fe-S_N"/>
    <property type="match status" value="1"/>
</dbReference>
<evidence type="ECO:0000256" key="2">
    <source>
        <dbReference type="ARBA" id="ARBA00004162"/>
    </source>
</evidence>
<feature type="domain" description="Rieske" evidence="22">
    <location>
        <begin position="82"/>
        <end position="187"/>
    </location>
</feature>
<dbReference type="GO" id="GO:0046872">
    <property type="term" value="F:metal ion binding"/>
    <property type="evidence" value="ECO:0007669"/>
    <property type="project" value="UniProtKB-KW"/>
</dbReference>
<comment type="cofactor">
    <cofactor evidence="20">
        <name>[2Fe-2S] cluster</name>
        <dbReference type="ChEBI" id="CHEBI:190135"/>
    </cofactor>
    <text evidence="20">Binds 1 [2Fe-2S] cluster per subunit.</text>
</comment>
<keyword evidence="17 20" id="KW-0472">Membrane</keyword>
<dbReference type="AlphaFoldDB" id="A0A368BPC3"/>
<dbReference type="PANTHER" id="PTHR10134">
    <property type="entry name" value="CYTOCHROME B-C1 COMPLEX SUBUNIT RIESKE, MITOCHONDRIAL"/>
    <property type="match status" value="1"/>
</dbReference>
<comment type="miscellaneous">
    <text evidence="20">The Rieske protein is a high potential 2Fe-2S protein.</text>
</comment>
<evidence type="ECO:0000256" key="14">
    <source>
        <dbReference type="ARBA" id="ARBA00022989"/>
    </source>
</evidence>
<dbReference type="PRINTS" id="PR00162">
    <property type="entry name" value="RIESKE"/>
</dbReference>
<keyword evidence="9 20" id="KW-0812">Transmembrane</keyword>
<evidence type="ECO:0000256" key="12">
    <source>
        <dbReference type="ARBA" id="ARBA00022967"/>
    </source>
</evidence>
<protein>
    <recommendedName>
        <fullName evidence="6 20">Ubiquinol-cytochrome c reductase iron-sulfur subunit</fullName>
        <ecNumber evidence="5 20">7.1.1.8</ecNumber>
    </recommendedName>
</protein>
<evidence type="ECO:0000256" key="9">
    <source>
        <dbReference type="ARBA" id="ARBA00022692"/>
    </source>
</evidence>
<comment type="similarity">
    <text evidence="3">Belongs to the Rieske iron-sulfur protein family.</text>
</comment>
<keyword evidence="11" id="KW-0479">Metal-binding</keyword>
<sequence length="194" mass="20993">MEDTTTTRRKVLIGMTAGVGAVGASFAVVPFIASWNPSAKAKAVGGPVKVDVSKMQVGQKIQVSWRKQPVFVIRHSKEALANLVQVESKLDDPSSMKIDEPYRGANATRSTSTEYTVIAGVCTHLGCAPKYYPEMESQPWDESWVGGFFCPCHGSMFDIVGRVFKGVPAPTNLKVPPHYFDGSILTIGEERGTA</sequence>
<feature type="transmembrane region" description="Helical" evidence="20">
    <location>
        <begin position="12"/>
        <end position="33"/>
    </location>
</feature>
<organism evidence="23 24">
    <name type="scientific">SAR86 cluster bacterium</name>
    <dbReference type="NCBI Taxonomy" id="2030880"/>
    <lineage>
        <taxon>Bacteria</taxon>
        <taxon>Pseudomonadati</taxon>
        <taxon>Pseudomonadota</taxon>
        <taxon>Gammaproteobacteria</taxon>
        <taxon>SAR86 cluster</taxon>
    </lineage>
</organism>
<keyword evidence="15" id="KW-0408">Iron</keyword>
<evidence type="ECO:0000256" key="5">
    <source>
        <dbReference type="ARBA" id="ARBA00012951"/>
    </source>
</evidence>
<keyword evidence="8" id="KW-1003">Cell membrane</keyword>
<keyword evidence="16" id="KW-0411">Iron-sulfur</keyword>
<comment type="subcellular location">
    <subcellularLocation>
        <location evidence="2">Cell membrane</location>
        <topology evidence="2">Single-pass membrane protein</topology>
    </subcellularLocation>
</comment>
<dbReference type="GO" id="GO:0016491">
    <property type="term" value="F:oxidoreductase activity"/>
    <property type="evidence" value="ECO:0007669"/>
    <property type="project" value="UniProtKB-KW"/>
</dbReference>
<dbReference type="PROSITE" id="PS51318">
    <property type="entry name" value="TAT"/>
    <property type="match status" value="1"/>
</dbReference>
<gene>
    <name evidence="23" type="primary">petA</name>
    <name evidence="23" type="ORF">DBW98_02230</name>
</gene>
<dbReference type="InterPro" id="IPR006317">
    <property type="entry name" value="Ubiquinol_cyt_c_Rdtase_Fe-S-su"/>
</dbReference>
<evidence type="ECO:0000256" key="15">
    <source>
        <dbReference type="ARBA" id="ARBA00023004"/>
    </source>
</evidence>
<evidence type="ECO:0000256" key="11">
    <source>
        <dbReference type="ARBA" id="ARBA00022723"/>
    </source>
</evidence>